<evidence type="ECO:0000313" key="2">
    <source>
        <dbReference type="Proteomes" id="UP000221861"/>
    </source>
</evidence>
<evidence type="ECO:0000313" key="1">
    <source>
        <dbReference type="EMBL" id="ANO57428.1"/>
    </source>
</evidence>
<name>A0A1B0Z052_9CAUD</name>
<gene>
    <name evidence="1" type="ORF">AN14_32</name>
</gene>
<dbReference type="Proteomes" id="UP000221861">
    <property type="component" value="Segment"/>
</dbReference>
<dbReference type="EMBL" id="KX198613">
    <property type="protein sequence ID" value="ANO57428.1"/>
    <property type="molecule type" value="Genomic_DNA"/>
</dbReference>
<protein>
    <submittedName>
        <fullName evidence="1">Uncharacterized protein</fullName>
    </submittedName>
</protein>
<organism evidence="1 2">
    <name type="scientific">Pseudomonas phage AN14</name>
    <dbReference type="NCBI Taxonomy" id="1868597"/>
    <lineage>
        <taxon>Viruses</taxon>
        <taxon>Duplodnaviria</taxon>
        <taxon>Heunggongvirae</taxon>
        <taxon>Uroviricota</taxon>
        <taxon>Caudoviricetes</taxon>
        <taxon>Mesyanzhinovviridae</taxon>
        <taxon>Rabinowitzvirinae</taxon>
        <taxon>Yuavirus</taxon>
        <taxon>Yuavirus M6</taxon>
        <taxon>Pseudomonas virus M6</taxon>
    </lineage>
</organism>
<proteinExistence type="predicted"/>
<accession>A0A1B0Z052</accession>
<sequence>MKPLLIFVLALLPLATQAAPEDRPLYNAQETVRRAQIGSNSPRLAPPSRVLPAEVGAKPDPARFERLECWHDHARPLGNRIVCEPRRTK</sequence>
<reference evidence="1 2" key="1">
    <citation type="submission" date="2016-05" db="EMBL/GenBank/DDBJ databases">
        <title>Characterization and complete genome sequence analysis of two novel Pseudomonas aeruginosa bacteriophages from the Lake Baikal.</title>
        <authorList>
            <person name="Kabilov M.R."/>
            <person name="Sykilinda N.N."/>
            <person name="Bondar A.A."/>
            <person name="Gorshkova A.S."/>
            <person name="Kurochkina L.P."/>
            <person name="Mesyanzhinov V.V."/>
            <person name="Drukker V.V."/>
            <person name="Miroshnikov K.A."/>
        </authorList>
    </citation>
    <scope>NUCLEOTIDE SEQUENCE [LARGE SCALE GENOMIC DNA]</scope>
</reference>